<reference evidence="18 19" key="1">
    <citation type="journal article" date="2008" name="Proc. Natl. Acad. Sci. U.S.A.">
        <title>The genome of Cyanothece 51142, a unicellular diazotrophic cyanobacterium important in the marine nitrogen cycle.</title>
        <authorList>
            <person name="Welsh E.A."/>
            <person name="Liberton M."/>
            <person name="Stoeckel J."/>
            <person name="Loh T."/>
            <person name="Elvitigala T."/>
            <person name="Wang C."/>
            <person name="Wollam A."/>
            <person name="Fulton R.S."/>
            <person name="Clifton S.W."/>
            <person name="Jacobs J.M."/>
            <person name="Aurora R."/>
            <person name="Ghosh B.K."/>
            <person name="Sherman L.A."/>
            <person name="Smith R.D."/>
            <person name="Wilson R.K."/>
            <person name="Pakrasi H.B."/>
        </authorList>
    </citation>
    <scope>NUCLEOTIDE SEQUENCE [LARGE SCALE GENOMIC DNA]</scope>
    <source>
        <strain evidence="19">ATCC 51142 / BH68</strain>
    </source>
</reference>
<dbReference type="InterPro" id="IPR022898">
    <property type="entry name" value="RNase_HII"/>
</dbReference>
<dbReference type="InterPro" id="IPR012337">
    <property type="entry name" value="RNaseH-like_sf"/>
</dbReference>
<evidence type="ECO:0000256" key="7">
    <source>
        <dbReference type="ARBA" id="ARBA00019179"/>
    </source>
</evidence>
<evidence type="ECO:0000259" key="17">
    <source>
        <dbReference type="PROSITE" id="PS51975"/>
    </source>
</evidence>
<evidence type="ECO:0000256" key="14">
    <source>
        <dbReference type="HAMAP-Rule" id="MF_00052"/>
    </source>
</evidence>
<dbReference type="GO" id="GO:0030145">
    <property type="term" value="F:manganese ion binding"/>
    <property type="evidence" value="ECO:0007669"/>
    <property type="project" value="UniProtKB-UniRule"/>
</dbReference>
<dbReference type="InterPro" id="IPR001352">
    <property type="entry name" value="RNase_HII/HIII"/>
</dbReference>
<dbReference type="Pfam" id="PF01351">
    <property type="entry name" value="RNase_HII"/>
    <property type="match status" value="1"/>
</dbReference>
<dbReference type="PANTHER" id="PTHR10954">
    <property type="entry name" value="RIBONUCLEASE H2 SUBUNIT A"/>
    <property type="match status" value="1"/>
</dbReference>
<dbReference type="GO" id="GO:0032299">
    <property type="term" value="C:ribonuclease H2 complex"/>
    <property type="evidence" value="ECO:0007669"/>
    <property type="project" value="TreeGrafter"/>
</dbReference>
<protein>
    <recommendedName>
        <fullName evidence="7 14">Ribonuclease HII</fullName>
        <shortName evidence="14">RNase HII</shortName>
        <ecNumber evidence="6 14">3.1.26.4</ecNumber>
    </recommendedName>
</protein>
<dbReference type="InterPro" id="IPR036397">
    <property type="entry name" value="RNaseH_sf"/>
</dbReference>
<evidence type="ECO:0000313" key="18">
    <source>
        <dbReference type="EMBL" id="ACB52671.1"/>
    </source>
</evidence>
<dbReference type="InterPro" id="IPR024567">
    <property type="entry name" value="RNase_HII/HIII_dom"/>
</dbReference>
<evidence type="ECO:0000256" key="3">
    <source>
        <dbReference type="ARBA" id="ARBA00004065"/>
    </source>
</evidence>
<dbReference type="GO" id="GO:0003723">
    <property type="term" value="F:RNA binding"/>
    <property type="evidence" value="ECO:0007669"/>
    <property type="project" value="UniProtKB-UniRule"/>
</dbReference>
<dbReference type="GO" id="GO:0005737">
    <property type="term" value="C:cytoplasm"/>
    <property type="evidence" value="ECO:0007669"/>
    <property type="project" value="UniProtKB-SubCell"/>
</dbReference>
<name>B1WY87_CROS5</name>
<keyword evidence="12 14" id="KW-0378">Hydrolase</keyword>
<evidence type="ECO:0000313" key="19">
    <source>
        <dbReference type="Proteomes" id="UP000001203"/>
    </source>
</evidence>
<dbReference type="NCBIfam" id="NF000595">
    <property type="entry name" value="PRK00015.1-3"/>
    <property type="match status" value="1"/>
</dbReference>
<dbReference type="AlphaFoldDB" id="B1WY87"/>
<dbReference type="HAMAP" id="MF_00052_B">
    <property type="entry name" value="RNase_HII_B"/>
    <property type="match status" value="1"/>
</dbReference>
<dbReference type="STRING" id="43989.cce_3323"/>
<dbReference type="GO" id="GO:0006298">
    <property type="term" value="P:mismatch repair"/>
    <property type="evidence" value="ECO:0007669"/>
    <property type="project" value="TreeGrafter"/>
</dbReference>
<keyword evidence="9 14" id="KW-0540">Nuclease</keyword>
<dbReference type="Proteomes" id="UP000001203">
    <property type="component" value="Chromosome circular"/>
</dbReference>
<evidence type="ECO:0000256" key="6">
    <source>
        <dbReference type="ARBA" id="ARBA00012180"/>
    </source>
</evidence>
<dbReference type="PROSITE" id="PS51975">
    <property type="entry name" value="RNASE_H_2"/>
    <property type="match status" value="1"/>
</dbReference>
<dbReference type="NCBIfam" id="NF010537">
    <property type="entry name" value="PRK13925.1"/>
    <property type="match status" value="1"/>
</dbReference>
<evidence type="ECO:0000256" key="16">
    <source>
        <dbReference type="RuleBase" id="RU003515"/>
    </source>
</evidence>
<accession>B1WY87</accession>
<comment type="cofactor">
    <cofactor evidence="2">
        <name>Mg(2+)</name>
        <dbReference type="ChEBI" id="CHEBI:18420"/>
    </cofactor>
</comment>
<evidence type="ECO:0000256" key="12">
    <source>
        <dbReference type="ARBA" id="ARBA00022801"/>
    </source>
</evidence>
<proteinExistence type="inferred from homology"/>
<keyword evidence="13 14" id="KW-0464">Manganese</keyword>
<comment type="function">
    <text evidence="3 14 16">Endonuclease that specifically degrades the RNA of RNA-DNA hybrids.</text>
</comment>
<comment type="subcellular location">
    <subcellularLocation>
        <location evidence="4 14">Cytoplasm</location>
    </subcellularLocation>
</comment>
<feature type="binding site" evidence="14 15">
    <location>
        <position position="24"/>
    </location>
    <ligand>
        <name>a divalent metal cation</name>
        <dbReference type="ChEBI" id="CHEBI:60240"/>
    </ligand>
</feature>
<sequence length="202" mass="22491">MYQINLMSAQLFSHSQILMAGVDEVGRGCLFGPVVAAAVVFNFTTIAQLQDIGVKDSKQLSVKRRESLVTEIKNRAISYQISYASSQEIDRLNILNASLLAMKRSITKLSVTPELCLIDGNQKIPDLTIAQETIIGGDRTSPIIAAASILAKVWRDQLIVRLAAKYPHYDLENNKGYGTKKHRMGLQQYGPCFHHRRSFKLG</sequence>
<dbReference type="PANTHER" id="PTHR10954:SF18">
    <property type="entry name" value="RIBONUCLEASE HII"/>
    <property type="match status" value="1"/>
</dbReference>
<dbReference type="GO" id="GO:0043137">
    <property type="term" value="P:DNA replication, removal of RNA primer"/>
    <property type="evidence" value="ECO:0007669"/>
    <property type="project" value="TreeGrafter"/>
</dbReference>
<evidence type="ECO:0000256" key="10">
    <source>
        <dbReference type="ARBA" id="ARBA00022723"/>
    </source>
</evidence>
<keyword evidence="8 14" id="KW-0963">Cytoplasm</keyword>
<dbReference type="SUPFAM" id="SSF53098">
    <property type="entry name" value="Ribonuclease H-like"/>
    <property type="match status" value="1"/>
</dbReference>
<evidence type="ECO:0000256" key="5">
    <source>
        <dbReference type="ARBA" id="ARBA00007383"/>
    </source>
</evidence>
<dbReference type="CDD" id="cd07182">
    <property type="entry name" value="RNase_HII_bacteria_HII_like"/>
    <property type="match status" value="1"/>
</dbReference>
<evidence type="ECO:0000256" key="13">
    <source>
        <dbReference type="ARBA" id="ARBA00023211"/>
    </source>
</evidence>
<evidence type="ECO:0000256" key="2">
    <source>
        <dbReference type="ARBA" id="ARBA00001946"/>
    </source>
</evidence>
<dbReference type="Gene3D" id="3.30.420.10">
    <property type="entry name" value="Ribonuclease H-like superfamily/Ribonuclease H"/>
    <property type="match status" value="1"/>
</dbReference>
<evidence type="ECO:0000256" key="9">
    <source>
        <dbReference type="ARBA" id="ARBA00022722"/>
    </source>
</evidence>
<keyword evidence="19" id="KW-1185">Reference proteome</keyword>
<dbReference type="HOGENOM" id="CLU_036532_3_2_3"/>
<evidence type="ECO:0000256" key="1">
    <source>
        <dbReference type="ARBA" id="ARBA00000077"/>
    </source>
</evidence>
<dbReference type="EMBL" id="CP000806">
    <property type="protein sequence ID" value="ACB52671.1"/>
    <property type="molecule type" value="Genomic_DNA"/>
</dbReference>
<dbReference type="EC" id="3.1.26.4" evidence="6 14"/>
<evidence type="ECO:0000256" key="11">
    <source>
        <dbReference type="ARBA" id="ARBA00022759"/>
    </source>
</evidence>
<dbReference type="KEGG" id="cyt:cce_3323"/>
<feature type="binding site" evidence="14 15">
    <location>
        <position position="119"/>
    </location>
    <ligand>
        <name>a divalent metal cation</name>
        <dbReference type="ChEBI" id="CHEBI:60240"/>
    </ligand>
</feature>
<dbReference type="eggNOG" id="COG0164">
    <property type="taxonomic scope" value="Bacteria"/>
</dbReference>
<evidence type="ECO:0000256" key="4">
    <source>
        <dbReference type="ARBA" id="ARBA00004496"/>
    </source>
</evidence>
<evidence type="ECO:0000256" key="15">
    <source>
        <dbReference type="PROSITE-ProRule" id="PRU01319"/>
    </source>
</evidence>
<comment type="catalytic activity">
    <reaction evidence="1 14 15 16">
        <text>Endonucleolytic cleavage to 5'-phosphomonoester.</text>
        <dbReference type="EC" id="3.1.26.4"/>
    </reaction>
</comment>
<dbReference type="GO" id="GO:0004523">
    <property type="term" value="F:RNA-DNA hybrid ribonuclease activity"/>
    <property type="evidence" value="ECO:0007669"/>
    <property type="project" value="UniProtKB-UniRule"/>
</dbReference>
<evidence type="ECO:0000256" key="8">
    <source>
        <dbReference type="ARBA" id="ARBA00022490"/>
    </source>
</evidence>
<comment type="similarity">
    <text evidence="5 14 16">Belongs to the RNase HII family.</text>
</comment>
<feature type="binding site" evidence="14 15">
    <location>
        <position position="23"/>
    </location>
    <ligand>
        <name>a divalent metal cation</name>
        <dbReference type="ChEBI" id="CHEBI:60240"/>
    </ligand>
</feature>
<keyword evidence="11 14" id="KW-0255">Endonuclease</keyword>
<comment type="cofactor">
    <cofactor evidence="14 15">
        <name>Mn(2+)</name>
        <dbReference type="ChEBI" id="CHEBI:29035"/>
    </cofactor>
    <cofactor evidence="14 15">
        <name>Mg(2+)</name>
        <dbReference type="ChEBI" id="CHEBI:18420"/>
    </cofactor>
    <text evidence="14 15">Manganese or magnesium. Binds 1 divalent metal ion per monomer in the absence of substrate. May bind a second metal ion after substrate binding.</text>
</comment>
<organism evidence="18 19">
    <name type="scientific">Crocosphaera subtropica (strain ATCC 51142 / BH68)</name>
    <name type="common">Cyanothece sp. (strain ATCC 51142)</name>
    <dbReference type="NCBI Taxonomy" id="43989"/>
    <lineage>
        <taxon>Bacteria</taxon>
        <taxon>Bacillati</taxon>
        <taxon>Cyanobacteriota</taxon>
        <taxon>Cyanophyceae</taxon>
        <taxon>Oscillatoriophycideae</taxon>
        <taxon>Chroococcales</taxon>
        <taxon>Aphanothecaceae</taxon>
        <taxon>Crocosphaera</taxon>
        <taxon>Crocosphaera subtropica</taxon>
    </lineage>
</organism>
<keyword evidence="10 14" id="KW-0479">Metal-binding</keyword>
<feature type="domain" description="RNase H type-2" evidence="17">
    <location>
        <begin position="17"/>
        <end position="202"/>
    </location>
</feature>
<gene>
    <name evidence="18" type="primary">rhnB</name>
    <name evidence="14" type="synonym">rnhB</name>
    <name evidence="18" type="ordered locus">cce_3323</name>
</gene>